<evidence type="ECO:0000256" key="1">
    <source>
        <dbReference type="SAM" id="MobiDB-lite"/>
    </source>
</evidence>
<sequence length="300" mass="29238">MTNDPRDERRPASPDAAPTQIFPPGYRTDRGAGYPGGGPGAGSAGYPGGASGAGSPGGAPAGRPGDWGWAVAGAPTPGASQGVAPAPVGTSPAGIPPVAPVVGPSQNHGPLAVTALTLGVLAIVISPLGLILGLAAVILGALAVSSARTRLRPTGLAVAGIVTGAIGFIMSAVLVGGLMYIISELSDDCSALVGSRSSRCLTSTVSDLLDSTPPSAVPWTGAVPDPTGGVPDPGPGRAPDTAPGDVTDEDLEKLGKELDDLLRQMTEAPLPGAEAPGVPGGLDDPATWQPGADAADLSRT</sequence>
<feature type="transmembrane region" description="Helical" evidence="2">
    <location>
        <begin position="156"/>
        <end position="182"/>
    </location>
</feature>
<dbReference type="RefSeq" id="WP_125207049.1">
    <property type="nucleotide sequence ID" value="NZ_PQNK01000005.1"/>
</dbReference>
<comment type="caution">
    <text evidence="3">The sequence shown here is derived from an EMBL/GenBank/DDBJ whole genome shotgun (WGS) entry which is preliminary data.</text>
</comment>
<feature type="region of interest" description="Disordered" evidence="1">
    <location>
        <begin position="212"/>
        <end position="300"/>
    </location>
</feature>
<keyword evidence="2" id="KW-1133">Transmembrane helix</keyword>
<dbReference type="Proteomes" id="UP000276526">
    <property type="component" value="Unassembled WGS sequence"/>
</dbReference>
<gene>
    <name evidence="3" type="ORF">CXF48_03850</name>
</gene>
<evidence type="ECO:0000313" key="4">
    <source>
        <dbReference type="Proteomes" id="UP000276526"/>
    </source>
</evidence>
<feature type="region of interest" description="Disordered" evidence="1">
    <location>
        <begin position="1"/>
        <end position="89"/>
    </location>
</feature>
<evidence type="ECO:0000313" key="3">
    <source>
        <dbReference type="EMBL" id="RRO86984.1"/>
    </source>
</evidence>
<keyword evidence="2" id="KW-0812">Transmembrane</keyword>
<evidence type="ECO:0000256" key="2">
    <source>
        <dbReference type="SAM" id="Phobius"/>
    </source>
</evidence>
<feature type="compositionally biased region" description="Low complexity" evidence="1">
    <location>
        <begin position="220"/>
        <end position="230"/>
    </location>
</feature>
<reference evidence="3 4" key="1">
    <citation type="submission" date="2018-01" db="EMBL/GenBank/DDBJ databases">
        <title>Twenty Corynebacterium bovis Genomes.</title>
        <authorList>
            <person name="Gulvik C.A."/>
        </authorList>
    </citation>
    <scope>NUCLEOTIDE SEQUENCE [LARGE SCALE GENOMIC DNA]</scope>
    <source>
        <strain evidence="3 4">F6900</strain>
    </source>
</reference>
<accession>A0A3R8PD25</accession>
<keyword evidence="2" id="KW-0472">Membrane</keyword>
<feature type="transmembrane region" description="Helical" evidence="2">
    <location>
        <begin position="111"/>
        <end position="144"/>
    </location>
</feature>
<organism evidence="3 4">
    <name type="scientific">Corynebacterium bovis</name>
    <dbReference type="NCBI Taxonomy" id="36808"/>
    <lineage>
        <taxon>Bacteria</taxon>
        <taxon>Bacillati</taxon>
        <taxon>Actinomycetota</taxon>
        <taxon>Actinomycetes</taxon>
        <taxon>Mycobacteriales</taxon>
        <taxon>Corynebacteriaceae</taxon>
        <taxon>Corynebacterium</taxon>
    </lineage>
</organism>
<protein>
    <recommendedName>
        <fullName evidence="5">DUF4190 domain-containing protein</fullName>
    </recommendedName>
</protein>
<dbReference type="AlphaFoldDB" id="A0A3R8PD25"/>
<dbReference type="EMBL" id="PQNK01000005">
    <property type="protein sequence ID" value="RRO86984.1"/>
    <property type="molecule type" value="Genomic_DNA"/>
</dbReference>
<feature type="compositionally biased region" description="Basic and acidic residues" evidence="1">
    <location>
        <begin position="252"/>
        <end position="262"/>
    </location>
</feature>
<name>A0A3R8PD25_9CORY</name>
<feature type="compositionally biased region" description="Basic and acidic residues" evidence="1">
    <location>
        <begin position="1"/>
        <end position="12"/>
    </location>
</feature>
<evidence type="ECO:0008006" key="5">
    <source>
        <dbReference type="Google" id="ProtNLM"/>
    </source>
</evidence>
<proteinExistence type="predicted"/>
<feature type="compositionally biased region" description="Gly residues" evidence="1">
    <location>
        <begin position="33"/>
        <end position="60"/>
    </location>
</feature>